<evidence type="ECO:0000256" key="6">
    <source>
        <dbReference type="ARBA" id="ARBA00022692"/>
    </source>
</evidence>
<dbReference type="GO" id="GO:0015556">
    <property type="term" value="F:C4-dicarboxylate transmembrane transporter activity"/>
    <property type="evidence" value="ECO:0007669"/>
    <property type="project" value="InterPro"/>
</dbReference>
<keyword evidence="3" id="KW-0813">Transport</keyword>
<dbReference type="InterPro" id="IPR004668">
    <property type="entry name" value="Anaer_Dcu_memb_transpt"/>
</dbReference>
<dbReference type="NCBIfam" id="NF006927">
    <property type="entry name" value="PRK09412.1"/>
    <property type="match status" value="1"/>
</dbReference>
<evidence type="ECO:0000256" key="8">
    <source>
        <dbReference type="ARBA" id="ARBA00023136"/>
    </source>
</evidence>
<dbReference type="AlphaFoldDB" id="A0A4R8DR12"/>
<evidence type="ECO:0000313" key="11">
    <source>
        <dbReference type="Proteomes" id="UP000294498"/>
    </source>
</evidence>
<feature type="transmembrane region" description="Helical" evidence="9">
    <location>
        <begin position="284"/>
        <end position="303"/>
    </location>
</feature>
<sequence length="428" mass="44599">MILVGSRMKGIGLGVMGMVGMAIFVLVFHMRPGEPPLDVMMIILSIVTTAACMQAAGGLEYLVFLAEKLIRRHPSRIVFLGPVVVFFLALFAGTSHVVYSMLPIIYEVSLEKRIRPERPLSISVIASHIALTGSPMAAATAALAAILGYPGAAVDVMKIGIPACFIGMLAGAASVLRMGKDLPASGPLVLEDAAEPAAPAVARPLKPGAKTSVYIFGAAILLVVLAGAFPSLLPAWDAGKVTFSMNANGSLKMVTVIEIVTLAASAAILLLTPATPGDVARSSLFTSMAVALVSVFGVVWMSATFMENNQALIQGALGGIAKAHPWTFSIVIFILGVLMFSQAATTKVAMPLGLALGLPGPALIAMFPAVNSDWVLPGYPTLLAAIQIDKAGTTRIGKWVFNHSFLRPGMVTVVTAIVVGFLLTKVLL</sequence>
<keyword evidence="5" id="KW-0997">Cell inner membrane</keyword>
<dbReference type="Proteomes" id="UP000294498">
    <property type="component" value="Unassembled WGS sequence"/>
</dbReference>
<evidence type="ECO:0000256" key="1">
    <source>
        <dbReference type="ARBA" id="ARBA00004429"/>
    </source>
</evidence>
<name>A0A4R8DR12_9BACT</name>
<organism evidence="10 11">
    <name type="scientific">Dinghuibacter silviterrae</name>
    <dbReference type="NCBI Taxonomy" id="1539049"/>
    <lineage>
        <taxon>Bacteria</taxon>
        <taxon>Pseudomonadati</taxon>
        <taxon>Bacteroidota</taxon>
        <taxon>Chitinophagia</taxon>
        <taxon>Chitinophagales</taxon>
        <taxon>Chitinophagaceae</taxon>
        <taxon>Dinghuibacter</taxon>
    </lineage>
</organism>
<gene>
    <name evidence="10" type="ORF">EDB95_0570</name>
</gene>
<dbReference type="NCBIfam" id="NF009136">
    <property type="entry name" value="PRK12489.1"/>
    <property type="match status" value="1"/>
</dbReference>
<evidence type="ECO:0000256" key="2">
    <source>
        <dbReference type="ARBA" id="ARBA00006413"/>
    </source>
</evidence>
<feature type="transmembrane region" description="Helical" evidence="9">
    <location>
        <begin position="159"/>
        <end position="176"/>
    </location>
</feature>
<evidence type="ECO:0000256" key="3">
    <source>
        <dbReference type="ARBA" id="ARBA00022448"/>
    </source>
</evidence>
<proteinExistence type="inferred from homology"/>
<evidence type="ECO:0000256" key="5">
    <source>
        <dbReference type="ARBA" id="ARBA00022519"/>
    </source>
</evidence>
<feature type="transmembrane region" description="Helical" evidence="9">
    <location>
        <begin position="120"/>
        <end position="147"/>
    </location>
</feature>
<evidence type="ECO:0000256" key="7">
    <source>
        <dbReference type="ARBA" id="ARBA00022989"/>
    </source>
</evidence>
<feature type="transmembrane region" description="Helical" evidence="9">
    <location>
        <begin position="37"/>
        <end position="57"/>
    </location>
</feature>
<feature type="transmembrane region" description="Helical" evidence="9">
    <location>
        <begin position="12"/>
        <end position="30"/>
    </location>
</feature>
<comment type="subcellular location">
    <subcellularLocation>
        <location evidence="1">Cell inner membrane</location>
        <topology evidence="1">Multi-pass membrane protein</topology>
    </subcellularLocation>
</comment>
<dbReference type="PANTHER" id="PTHR36106">
    <property type="entry name" value="ANAEROBIC C4-DICARBOXYLATE TRANSPORTER DCUB"/>
    <property type="match status" value="1"/>
</dbReference>
<comment type="similarity">
    <text evidence="2">Belongs to the DcuA/DcuB transporter (TC 2.A.13.1) family.</text>
</comment>
<feature type="transmembrane region" description="Helical" evidence="9">
    <location>
        <begin position="213"/>
        <end position="233"/>
    </location>
</feature>
<dbReference type="PIRSF" id="PIRSF004539">
    <property type="entry name" value="C4-dicrbxl_trns"/>
    <property type="match status" value="1"/>
</dbReference>
<comment type="caution">
    <text evidence="10">The sequence shown here is derived from an EMBL/GenBank/DDBJ whole genome shotgun (WGS) entry which is preliminary data.</text>
</comment>
<keyword evidence="4" id="KW-1003">Cell membrane</keyword>
<evidence type="ECO:0000256" key="4">
    <source>
        <dbReference type="ARBA" id="ARBA00022475"/>
    </source>
</evidence>
<protein>
    <submittedName>
        <fullName evidence="10">Anaerobic C4-dicarboxylate transporter DcuA</fullName>
    </submittedName>
</protein>
<feature type="transmembrane region" description="Helical" evidence="9">
    <location>
        <begin position="405"/>
        <end position="424"/>
    </location>
</feature>
<dbReference type="PANTHER" id="PTHR36106:SF3">
    <property type="entry name" value="ANAEROBIC C4-DICARBOXYLATE TRANSPORTER DCUB"/>
    <property type="match status" value="1"/>
</dbReference>
<dbReference type="EMBL" id="SODV01000001">
    <property type="protein sequence ID" value="TDW99560.1"/>
    <property type="molecule type" value="Genomic_DNA"/>
</dbReference>
<keyword evidence="11" id="KW-1185">Reference proteome</keyword>
<feature type="transmembrane region" description="Helical" evidence="9">
    <location>
        <begin position="323"/>
        <end position="340"/>
    </location>
</feature>
<keyword evidence="6 9" id="KW-0812">Transmembrane</keyword>
<dbReference type="NCBIfam" id="TIGR00770">
    <property type="entry name" value="Dcu"/>
    <property type="match status" value="1"/>
</dbReference>
<reference evidence="10 11" key="1">
    <citation type="submission" date="2019-03" db="EMBL/GenBank/DDBJ databases">
        <title>Genomic Encyclopedia of Type Strains, Phase IV (KMG-IV): sequencing the most valuable type-strain genomes for metagenomic binning, comparative biology and taxonomic classification.</title>
        <authorList>
            <person name="Goeker M."/>
        </authorList>
    </citation>
    <scope>NUCLEOTIDE SEQUENCE [LARGE SCALE GENOMIC DNA]</scope>
    <source>
        <strain evidence="10 11">DSM 100059</strain>
    </source>
</reference>
<evidence type="ECO:0000313" key="10">
    <source>
        <dbReference type="EMBL" id="TDW99560.1"/>
    </source>
</evidence>
<accession>A0A4R8DR12</accession>
<keyword evidence="7 9" id="KW-1133">Transmembrane helix</keyword>
<feature type="transmembrane region" description="Helical" evidence="9">
    <location>
        <begin position="77"/>
        <end position="99"/>
    </location>
</feature>
<keyword evidence="8 9" id="KW-0472">Membrane</keyword>
<evidence type="ECO:0000256" key="9">
    <source>
        <dbReference type="SAM" id="Phobius"/>
    </source>
</evidence>
<dbReference type="Pfam" id="PF03605">
    <property type="entry name" value="DcuA_DcuB"/>
    <property type="match status" value="1"/>
</dbReference>
<feature type="transmembrane region" description="Helical" evidence="9">
    <location>
        <begin position="352"/>
        <end position="370"/>
    </location>
</feature>
<feature type="transmembrane region" description="Helical" evidence="9">
    <location>
        <begin position="253"/>
        <end position="272"/>
    </location>
</feature>
<dbReference type="GO" id="GO:0005886">
    <property type="term" value="C:plasma membrane"/>
    <property type="evidence" value="ECO:0007669"/>
    <property type="project" value="UniProtKB-SubCell"/>
</dbReference>